<dbReference type="AlphaFoldDB" id="A0AAD5SF68"/>
<keyword evidence="4 6" id="KW-1133">Transmembrane helix</keyword>
<evidence type="ECO:0000256" key="5">
    <source>
        <dbReference type="ARBA" id="ARBA00023136"/>
    </source>
</evidence>
<evidence type="ECO:0000256" key="6">
    <source>
        <dbReference type="RuleBase" id="RU368066"/>
    </source>
</evidence>
<feature type="transmembrane region" description="Helical" evidence="6">
    <location>
        <begin position="125"/>
        <end position="146"/>
    </location>
</feature>
<reference evidence="7" key="1">
    <citation type="submission" date="2020-05" db="EMBL/GenBank/DDBJ databases">
        <title>Phylogenomic resolution of chytrid fungi.</title>
        <authorList>
            <person name="Stajich J.E."/>
            <person name="Amses K."/>
            <person name="Simmons R."/>
            <person name="Seto K."/>
            <person name="Myers J."/>
            <person name="Bonds A."/>
            <person name="Quandt C.A."/>
            <person name="Barry K."/>
            <person name="Liu P."/>
            <person name="Grigoriev I."/>
            <person name="Longcore J.E."/>
            <person name="James T.Y."/>
        </authorList>
    </citation>
    <scope>NUCLEOTIDE SEQUENCE</scope>
    <source>
        <strain evidence="7">JEL0318</strain>
    </source>
</reference>
<comment type="function">
    <text evidence="6">Probably involved in transport through the plasma membrane.</text>
</comment>
<feature type="transmembrane region" description="Helical" evidence="6">
    <location>
        <begin position="251"/>
        <end position="271"/>
    </location>
</feature>
<feature type="transmembrane region" description="Helical" evidence="6">
    <location>
        <begin position="187"/>
        <end position="206"/>
    </location>
</feature>
<dbReference type="GO" id="GO:0005886">
    <property type="term" value="C:plasma membrane"/>
    <property type="evidence" value="ECO:0007669"/>
    <property type="project" value="UniProtKB-SubCell"/>
</dbReference>
<dbReference type="Pfam" id="PF04515">
    <property type="entry name" value="Choline_transpo"/>
    <property type="match status" value="1"/>
</dbReference>
<evidence type="ECO:0000313" key="8">
    <source>
        <dbReference type="Proteomes" id="UP001212841"/>
    </source>
</evidence>
<dbReference type="PANTHER" id="PTHR12385:SF88">
    <property type="entry name" value="CHOLINE TRANSPORTER-LIKE PROTEIN CTL1"/>
    <property type="match status" value="1"/>
</dbReference>
<comment type="caution">
    <text evidence="7">The sequence shown here is derived from an EMBL/GenBank/DDBJ whole genome shotgun (WGS) entry which is preliminary data.</text>
</comment>
<evidence type="ECO:0000256" key="3">
    <source>
        <dbReference type="ARBA" id="ARBA00022692"/>
    </source>
</evidence>
<feature type="transmembrane region" description="Helical" evidence="6">
    <location>
        <begin position="283"/>
        <end position="310"/>
    </location>
</feature>
<evidence type="ECO:0000313" key="7">
    <source>
        <dbReference type="EMBL" id="KAJ3052627.1"/>
    </source>
</evidence>
<proteinExistence type="inferred from homology"/>
<keyword evidence="8" id="KW-1185">Reference proteome</keyword>
<accession>A0AAD5SF68</accession>
<feature type="transmembrane region" description="Helical" evidence="6">
    <location>
        <begin position="6"/>
        <end position="25"/>
    </location>
</feature>
<dbReference type="Proteomes" id="UP001212841">
    <property type="component" value="Unassembled WGS sequence"/>
</dbReference>
<dbReference type="InterPro" id="IPR007603">
    <property type="entry name" value="Choline_transptr-like"/>
</dbReference>
<dbReference type="EMBL" id="JADGJD010000279">
    <property type="protein sequence ID" value="KAJ3052627.1"/>
    <property type="molecule type" value="Genomic_DNA"/>
</dbReference>
<keyword evidence="3 6" id="KW-0812">Transmembrane</keyword>
<comment type="similarity">
    <text evidence="2 6">Belongs to the CTL (choline transporter-like) family.</text>
</comment>
<feature type="transmembrane region" description="Helical" evidence="6">
    <location>
        <begin position="316"/>
        <end position="337"/>
    </location>
</feature>
<organism evidence="7 8">
    <name type="scientific">Rhizophlyctis rosea</name>
    <dbReference type="NCBI Taxonomy" id="64517"/>
    <lineage>
        <taxon>Eukaryota</taxon>
        <taxon>Fungi</taxon>
        <taxon>Fungi incertae sedis</taxon>
        <taxon>Chytridiomycota</taxon>
        <taxon>Chytridiomycota incertae sedis</taxon>
        <taxon>Chytridiomycetes</taxon>
        <taxon>Rhizophlyctidales</taxon>
        <taxon>Rhizophlyctidaceae</taxon>
        <taxon>Rhizophlyctis</taxon>
    </lineage>
</organism>
<feature type="transmembrane region" description="Helical" evidence="6">
    <location>
        <begin position="37"/>
        <end position="60"/>
    </location>
</feature>
<keyword evidence="5 6" id="KW-0472">Membrane</keyword>
<protein>
    <recommendedName>
        <fullName evidence="6">Protein PNS1</fullName>
    </recommendedName>
</protein>
<dbReference type="GO" id="GO:0022857">
    <property type="term" value="F:transmembrane transporter activity"/>
    <property type="evidence" value="ECO:0007669"/>
    <property type="project" value="UniProtKB-UniRule"/>
</dbReference>
<comment type="subcellular location">
    <subcellularLocation>
        <location evidence="6">Cell membrane</location>
        <topology evidence="6">Multi-pass membrane protein</topology>
    </subcellularLocation>
    <subcellularLocation>
        <location evidence="1">Membrane</location>
        <topology evidence="1">Multi-pass membrane protein</topology>
    </subcellularLocation>
</comment>
<evidence type="ECO:0000256" key="4">
    <source>
        <dbReference type="ARBA" id="ARBA00022989"/>
    </source>
</evidence>
<gene>
    <name evidence="7" type="ORF">HK097_005938</name>
</gene>
<evidence type="ECO:0000256" key="1">
    <source>
        <dbReference type="ARBA" id="ARBA00004141"/>
    </source>
</evidence>
<name>A0AAD5SF68_9FUNG</name>
<dbReference type="PANTHER" id="PTHR12385">
    <property type="entry name" value="CHOLINE TRANSPORTER-LIKE (SLC FAMILY 44)"/>
    <property type="match status" value="1"/>
</dbReference>
<sequence>MYLSVIMIPILFTTLFVVTFSNSVVRKFRDAPFLIPQYDAMIGMSFAFLLSGLASGWFVYRRRQQVEQTIDIIELSFAILQSNPRIFVLSIVLMIGYAAFSITWMLMFARLFLKGYLRIDPSGKGYWELAGGTGWAGAFFVLMYFWTSANFHNVEKVTIAGVVGEWFFASGEGPVAQSDRTTKHLKAALTTSFGSVCFASLILGIVETMQFFLRMARKRLPEGTSSIARLLSACLSVISDVLSQISSYALVYSSLTGSALLPSARACTRVFRRNLILGLATAALTRLVLTLGTLTVAAVSGVVCFFLASTREGGSPYAWMVGCLGLLIPFYVVRFLARVVQNT</sequence>
<evidence type="ECO:0000256" key="2">
    <source>
        <dbReference type="ARBA" id="ARBA00007168"/>
    </source>
</evidence>
<feature type="transmembrane region" description="Helical" evidence="6">
    <location>
        <begin position="86"/>
        <end position="113"/>
    </location>
</feature>